<dbReference type="PANTHER" id="PTHR48228">
    <property type="entry name" value="SUCCINYL-COA--D-CITRAMALATE COA-TRANSFERASE"/>
    <property type="match status" value="1"/>
</dbReference>
<evidence type="ECO:0000313" key="2">
    <source>
        <dbReference type="EMBL" id="MBA9058168.1"/>
    </source>
</evidence>
<dbReference type="SUPFAM" id="SSF89796">
    <property type="entry name" value="CoA-transferase family III (CaiB/BaiF)"/>
    <property type="match status" value="2"/>
</dbReference>
<proteinExistence type="predicted"/>
<protein>
    <submittedName>
        <fullName evidence="2">Crotonobetainyl-CoA:carnitine CoA-transferase CaiB-like acyl-CoA transferase</fullName>
    </submittedName>
</protein>
<dbReference type="PANTHER" id="PTHR48228:SF4">
    <property type="entry name" value="BLR3030 PROTEIN"/>
    <property type="match status" value="1"/>
</dbReference>
<dbReference type="Proteomes" id="UP000577386">
    <property type="component" value="Unassembled WGS sequence"/>
</dbReference>
<dbReference type="EMBL" id="JACJIJ010000002">
    <property type="protein sequence ID" value="MBA9058168.1"/>
    <property type="molecule type" value="Genomic_DNA"/>
</dbReference>
<dbReference type="InterPro" id="IPR050509">
    <property type="entry name" value="CoA-transferase_III"/>
</dbReference>
<dbReference type="InterPro" id="IPR044855">
    <property type="entry name" value="CoA-Trfase_III_dom3_sf"/>
</dbReference>
<dbReference type="InterPro" id="IPR003673">
    <property type="entry name" value="CoA-Trfase_fam_III"/>
</dbReference>
<gene>
    <name evidence="2" type="ORF">HDA42_007346</name>
</gene>
<evidence type="ECO:0000313" key="3">
    <source>
        <dbReference type="Proteomes" id="UP000577386"/>
    </source>
</evidence>
<dbReference type="RefSeq" id="WP_260584425.1">
    <property type="nucleotide sequence ID" value="NZ_BAAAHW010000014.1"/>
</dbReference>
<dbReference type="GeneID" id="93978613"/>
<keyword evidence="3" id="KW-1185">Reference proteome</keyword>
<accession>A0A7W3RRC2</accession>
<comment type="caution">
    <text evidence="2">The sequence shown here is derived from an EMBL/GenBank/DDBJ whole genome shotgun (WGS) entry which is preliminary data.</text>
</comment>
<feature type="region of interest" description="Disordered" evidence="1">
    <location>
        <begin position="260"/>
        <end position="286"/>
    </location>
</feature>
<reference evidence="2 3" key="1">
    <citation type="submission" date="2020-08" db="EMBL/GenBank/DDBJ databases">
        <title>Sequencing the genomes of 1000 actinobacteria strains.</title>
        <authorList>
            <person name="Klenk H.-P."/>
        </authorList>
    </citation>
    <scope>NUCLEOTIDE SEQUENCE [LARGE SCALE GENOMIC DNA]</scope>
    <source>
        <strain evidence="2 3">DSM 41827</strain>
    </source>
</reference>
<name>A0A7W3RRC2_STRMR</name>
<evidence type="ECO:0000256" key="1">
    <source>
        <dbReference type="SAM" id="MobiDB-lite"/>
    </source>
</evidence>
<dbReference type="Pfam" id="PF02515">
    <property type="entry name" value="CoA_transf_3"/>
    <property type="match status" value="2"/>
</dbReference>
<dbReference type="GO" id="GO:0016740">
    <property type="term" value="F:transferase activity"/>
    <property type="evidence" value="ECO:0007669"/>
    <property type="project" value="UniProtKB-KW"/>
</dbReference>
<keyword evidence="2" id="KW-0808">Transferase</keyword>
<dbReference type="AlphaFoldDB" id="A0A7W3RRC2"/>
<dbReference type="Gene3D" id="3.40.50.10540">
    <property type="entry name" value="Crotonobetainyl-coa:carnitine coa-transferase, domain 1"/>
    <property type="match status" value="2"/>
</dbReference>
<dbReference type="InterPro" id="IPR023606">
    <property type="entry name" value="CoA-Trfase_III_dom_1_sf"/>
</dbReference>
<dbReference type="Gene3D" id="3.30.1540.10">
    <property type="entry name" value="formyl-coa transferase, domain 3"/>
    <property type="match status" value="1"/>
</dbReference>
<sequence length="592" mass="61453">MSPRTVVRPVVAAAVADRLLRHTAPGVPEVRPTLDWAGPVGMELPDERAVQAACGLMHIHGRATGGPAPLAVDYASVVAGVLAAQGATAAGIGRARGVDLREVRTSVAQGALLAVGQYLAAATAREADGPPSTAGPEACAGGLATLETADGARVEVETLDPSAWREFWARLGVPPALAGRGWLPFQQRFATAVCPLPEELRAAARRRTLRDLRAAGYDTGVSLLTLGADPAPAVHPEPWRLTPAPAVHPEHQLPAPVATSVPRRRTPASAHPAADVPAPRSGGAPPLPLAGLRVVESTRRVQGPLAGHVLGMLGAEVIRIEPPGGDPMRWLPPLAGDTSARFTALNAGKRVVEADLTTAGGRETVRALAAEADAFVHNWAPGKAARLGLDACDLLSARPALVYAWASGFGDTLGDRPPLGTDYLAQVHSGLAAAVRPADEPPAPSLMTLTDVLGGLVCAQGVLAALARRERTGWGGRVDSSLVSAAALIPRPAHRVRWRAPDRPVRTADGHLYLGPEARAHPEAVHRLLGRAEGSALTTDEWTHRLAEAGLTATPVHTDLAALADDPAFKAAVAPPDPLIGHARPHAPWEFA</sequence>
<organism evidence="2 3">
    <name type="scientific">Streptomyces murinus</name>
    <dbReference type="NCBI Taxonomy" id="33900"/>
    <lineage>
        <taxon>Bacteria</taxon>
        <taxon>Bacillati</taxon>
        <taxon>Actinomycetota</taxon>
        <taxon>Actinomycetes</taxon>
        <taxon>Kitasatosporales</taxon>
        <taxon>Streptomycetaceae</taxon>
        <taxon>Streptomyces</taxon>
    </lineage>
</organism>